<protein>
    <recommendedName>
        <fullName evidence="4">Mutant cadherin</fullName>
    </recommendedName>
</protein>
<organism evidence="2 3">
    <name type="scientific">Spodoptera exigua</name>
    <name type="common">Beet armyworm</name>
    <name type="synonym">Noctua fulgens</name>
    <dbReference type="NCBI Taxonomy" id="7107"/>
    <lineage>
        <taxon>Eukaryota</taxon>
        <taxon>Metazoa</taxon>
        <taxon>Ecdysozoa</taxon>
        <taxon>Arthropoda</taxon>
        <taxon>Hexapoda</taxon>
        <taxon>Insecta</taxon>
        <taxon>Pterygota</taxon>
        <taxon>Neoptera</taxon>
        <taxon>Endopterygota</taxon>
        <taxon>Lepidoptera</taxon>
        <taxon>Glossata</taxon>
        <taxon>Ditrysia</taxon>
        <taxon>Noctuoidea</taxon>
        <taxon>Noctuidae</taxon>
        <taxon>Amphipyrinae</taxon>
        <taxon>Spodoptera</taxon>
    </lineage>
</organism>
<gene>
    <name evidence="2" type="ORF">HF086_008869</name>
</gene>
<feature type="region of interest" description="Disordered" evidence="1">
    <location>
        <begin position="120"/>
        <end position="152"/>
    </location>
</feature>
<feature type="compositionally biased region" description="Polar residues" evidence="1">
    <location>
        <begin position="123"/>
        <end position="152"/>
    </location>
</feature>
<evidence type="ECO:0008006" key="4">
    <source>
        <dbReference type="Google" id="ProtNLM"/>
    </source>
</evidence>
<dbReference type="Proteomes" id="UP000814243">
    <property type="component" value="Unassembled WGS sequence"/>
</dbReference>
<evidence type="ECO:0000313" key="3">
    <source>
        <dbReference type="Proteomes" id="UP000814243"/>
    </source>
</evidence>
<evidence type="ECO:0000313" key="2">
    <source>
        <dbReference type="EMBL" id="KAH9631760.1"/>
    </source>
</evidence>
<accession>A0A922SBT6</accession>
<comment type="caution">
    <text evidence="2">The sequence shown here is derived from an EMBL/GenBank/DDBJ whole genome shotgun (WGS) entry which is preliminary data.</text>
</comment>
<sequence>MDEESLIRLCVGAYSITEITSAKNLLFESISTSTRNVSRRKNKEQKEIEDIISVFKSTDPDKTPIFVARVLDKLPPITFDHIDVTALLKDIIVLKSEVKYLKESSATNEQLDIIKQDLEHMKQSSSPTMRNTNRDLSGNQSGNNSSDFSPHQLSTNKLCVESASSGMTLNTGVQRLSEAPPANAGACAEEQNITTAHASPDVCTTSGIIITEQNKCFSQNFNVKQDMITSNASKNMNKMSMADIVRQGGAWKVNEPDQEWQEFQRRKLRNRQIGVKGKAAVGPDDKFKPAEIKTSLFLSNVHKDTSENDIIQYILSKTKQNISLQKIKMKTEKPYNAYKIIVNRNALDIFLNNENIWPEGVTCRRFRPYRTTVPNGE</sequence>
<name>A0A922SBT6_SPOEX</name>
<proteinExistence type="predicted"/>
<reference evidence="2" key="1">
    <citation type="journal article" date="2021" name="G3 (Bethesda)">
        <title>Genome and transcriptome analysis of the beet armyworm Spodoptera exigua reveals targets for pest control. .</title>
        <authorList>
            <person name="Simon S."/>
            <person name="Breeschoten T."/>
            <person name="Jansen H.J."/>
            <person name="Dirks R.P."/>
            <person name="Schranz M.E."/>
            <person name="Ros V.I.D."/>
        </authorList>
    </citation>
    <scope>NUCLEOTIDE SEQUENCE</scope>
    <source>
        <strain evidence="2">TB_SE_WUR_2020</strain>
    </source>
</reference>
<dbReference type="EMBL" id="JACEFF010000748">
    <property type="protein sequence ID" value="KAH9631760.1"/>
    <property type="molecule type" value="Genomic_DNA"/>
</dbReference>
<dbReference type="AlphaFoldDB" id="A0A922SBT6"/>
<evidence type="ECO:0000256" key="1">
    <source>
        <dbReference type="SAM" id="MobiDB-lite"/>
    </source>
</evidence>